<evidence type="ECO:0000313" key="5">
    <source>
        <dbReference type="Proteomes" id="UP000636010"/>
    </source>
</evidence>
<gene>
    <name evidence="4" type="ORF">GCM10011506_00920</name>
</gene>
<dbReference type="InterPro" id="IPR000014">
    <property type="entry name" value="PAS"/>
</dbReference>
<feature type="transmembrane region" description="Helical" evidence="2">
    <location>
        <begin position="34"/>
        <end position="56"/>
    </location>
</feature>
<dbReference type="SUPFAM" id="SSF55785">
    <property type="entry name" value="PYP-like sensor domain (PAS domain)"/>
    <property type="match status" value="1"/>
</dbReference>
<reference evidence="5" key="1">
    <citation type="journal article" date="2019" name="Int. J. Syst. Evol. Microbiol.">
        <title>The Global Catalogue of Microorganisms (GCM) 10K type strain sequencing project: providing services to taxonomists for standard genome sequencing and annotation.</title>
        <authorList>
            <consortium name="The Broad Institute Genomics Platform"/>
            <consortium name="The Broad Institute Genome Sequencing Center for Infectious Disease"/>
            <person name="Wu L."/>
            <person name="Ma J."/>
        </authorList>
    </citation>
    <scope>NUCLEOTIDE SEQUENCE [LARGE SCALE GENOMIC DNA]</scope>
    <source>
        <strain evidence="5">CGMCC 1.10832</strain>
    </source>
</reference>
<evidence type="ECO:0000256" key="1">
    <source>
        <dbReference type="SAM" id="Coils"/>
    </source>
</evidence>
<keyword evidence="2" id="KW-0812">Transmembrane</keyword>
<feature type="domain" description="PAS" evidence="3">
    <location>
        <begin position="544"/>
        <end position="575"/>
    </location>
</feature>
<name>A0ABQ1LA55_9BACT</name>
<dbReference type="InterPro" id="IPR029016">
    <property type="entry name" value="GAF-like_dom_sf"/>
</dbReference>
<sequence>MAKNESHQEANSLKRKRSLFRQVKVDFKTLQGRITIGFLLMGLFSIIMILTSHWSWKSQIENAKQVIKEDKNSSIKASEILQLVDLTNILAFRYLTTNEEAYKTGFESRWTTSIYPAVGELDSLTRNIENEKIIVFRNNLKEHLPKIKTQQSAAISNGSLEELNDEALIDDIVHLSYLVESIKSALQEREHETLAAIKQAERNIPILLTIEFIIAFIVSTLLALYIIRSVLTRIKFVRVKIREISEGNIPEQMEHSKDEMNSIIKALNGLIINLKGITNFADDVGKGHFDSNISVFENKGILGESLAEMRTKLQNVAEQDKKRDWFNKGVAKFGDILRTNNDSIEVLSGKLISELVNYSNANQGSLFVVNDEDPNDIKIQLKGAYAYERQKFIEKELAPGQGLVGQCYLEKEYIYLSEIPGNYVAIRSGLGEATPTYLLISPMKVNEEILGIIELASFHPFEDHHIEFIDKVGENIASTIQGLQVSLETRSLLEESQMRAEQLQAQEEEMRQNAEELEATQEEMERQSREMGAFNLAVKESAILIEMEVNGSISNVNRKFEKALGYMSDEILGKNHSFIWKNKQEAGTEFESILAKLQSGISVQKIINCEKRNGEEIQLYADFFPIKEESGKIRKIECLCFELTGLKVN</sequence>
<dbReference type="Pfam" id="PF13426">
    <property type="entry name" value="PAS_9"/>
    <property type="match status" value="1"/>
</dbReference>
<evidence type="ECO:0000313" key="4">
    <source>
        <dbReference type="EMBL" id="GGC19688.1"/>
    </source>
</evidence>
<dbReference type="InterPro" id="IPR035965">
    <property type="entry name" value="PAS-like_dom_sf"/>
</dbReference>
<organism evidence="4 5">
    <name type="scientific">Marivirga lumbricoides</name>
    <dbReference type="NCBI Taxonomy" id="1046115"/>
    <lineage>
        <taxon>Bacteria</taxon>
        <taxon>Pseudomonadati</taxon>
        <taxon>Bacteroidota</taxon>
        <taxon>Cytophagia</taxon>
        <taxon>Cytophagales</taxon>
        <taxon>Marivirgaceae</taxon>
        <taxon>Marivirga</taxon>
    </lineage>
</organism>
<proteinExistence type="predicted"/>
<dbReference type="Gene3D" id="6.10.340.10">
    <property type="match status" value="1"/>
</dbReference>
<dbReference type="EMBL" id="BMEC01000001">
    <property type="protein sequence ID" value="GGC19688.1"/>
    <property type="molecule type" value="Genomic_DNA"/>
</dbReference>
<dbReference type="PROSITE" id="PS50112">
    <property type="entry name" value="PAS"/>
    <property type="match status" value="1"/>
</dbReference>
<evidence type="ECO:0000256" key="2">
    <source>
        <dbReference type="SAM" id="Phobius"/>
    </source>
</evidence>
<comment type="caution">
    <text evidence="4">The sequence shown here is derived from an EMBL/GenBank/DDBJ whole genome shotgun (WGS) entry which is preliminary data.</text>
</comment>
<dbReference type="Gene3D" id="3.30.450.40">
    <property type="match status" value="1"/>
</dbReference>
<feature type="coiled-coil region" evidence="1">
    <location>
        <begin position="493"/>
        <end position="537"/>
    </location>
</feature>
<dbReference type="Pfam" id="PF13185">
    <property type="entry name" value="GAF_2"/>
    <property type="match status" value="1"/>
</dbReference>
<keyword evidence="5" id="KW-1185">Reference proteome</keyword>
<keyword evidence="2" id="KW-0472">Membrane</keyword>
<keyword evidence="1" id="KW-0175">Coiled coil</keyword>
<accession>A0ABQ1LA55</accession>
<evidence type="ECO:0000259" key="3">
    <source>
        <dbReference type="PROSITE" id="PS50112"/>
    </source>
</evidence>
<dbReference type="Gene3D" id="3.30.450.20">
    <property type="entry name" value="PAS domain"/>
    <property type="match status" value="1"/>
</dbReference>
<dbReference type="Proteomes" id="UP000636010">
    <property type="component" value="Unassembled WGS sequence"/>
</dbReference>
<feature type="transmembrane region" description="Helical" evidence="2">
    <location>
        <begin position="206"/>
        <end position="227"/>
    </location>
</feature>
<dbReference type="NCBIfam" id="TIGR00229">
    <property type="entry name" value="sensory_box"/>
    <property type="match status" value="1"/>
</dbReference>
<protein>
    <recommendedName>
        <fullName evidence="3">PAS domain-containing protein</fullName>
    </recommendedName>
</protein>
<dbReference type="InterPro" id="IPR003018">
    <property type="entry name" value="GAF"/>
</dbReference>
<keyword evidence="2" id="KW-1133">Transmembrane helix</keyword>
<dbReference type="SUPFAM" id="SSF55781">
    <property type="entry name" value="GAF domain-like"/>
    <property type="match status" value="1"/>
</dbReference>